<dbReference type="PANTHER" id="PTHR30572:SF18">
    <property type="entry name" value="ABC-TYPE MACROLIDE FAMILY EXPORT SYSTEM PERMEASE COMPONENT 2"/>
    <property type="match status" value="1"/>
</dbReference>
<dbReference type="InterPro" id="IPR003838">
    <property type="entry name" value="ABC3_permease_C"/>
</dbReference>
<sequence length="800" mass="89546">MFYTHFLVGTRNLLRHRYYTLLNVVGLAVGLACALLIWVFVRFESSFDQFHAHPERIFRVVTELRFDDHTGHQSGVHVPFPAVLRTDFPEVKVTQLSHYGGSQVTVLNEQKNATPKMFREDVGVFFLEPEFFKIFNFSFLRGNPQTTLSAPNQVVLTQQAAEQYFGSWPTAVGKFIQIDDKTLQVVGILRNPPVNSNFPLKVLVSFATLQPSIKNKGWNGIDSDFQCFVALPENVSAGRFQQLLTAAHDKNVAPPKITHPTLQPLADLHFNQEYGTFTGSTVTRQTLWLFAGIGVFLILMACVNFINLATALAAKRSKEIGVRKVLGGSRWQLFRQLLTETGLVILVAMALAIGLAYQSFPWLKQLLKLPESLSLFSGEILFFVLGVMGLVTLLAGTYPALVLSGFQPVLALKSRGITQTVGGISLRKALVVVQFSISQVLIVGTILIINQMNFVQNQDLGFQKDALIFLRMDSDSLSQLKFRAFKDQLLQNPLIQQASYSRALPADIDFNSSRGIEQFDNKSLPAYLEPQVKLADTAYFRTYGLQLIAGRKYQPADTMRELVVNETFLRKVGLVHPAQAIGKTIRFYGQPALPIVGVVKDFTNSSLHDEIAPVIMSTRTDRYQTLSLKISTQNIAQTIQVVKQQWQQTFPEKVFDYQFVDEKLAQYYEQDEKMLRLFKAFAGVAIFISCLGLFGLMAFTAQQRTKEIGVRKVLGATVTNIVSLLSVDFLKLVLLANVIAWPLAWWGMNQWLQNFTYRTPISWQLFALAGGAALLIAFVTISFQAIKAAVANPVDALRSE</sequence>
<dbReference type="GO" id="GO:0022857">
    <property type="term" value="F:transmembrane transporter activity"/>
    <property type="evidence" value="ECO:0007669"/>
    <property type="project" value="TreeGrafter"/>
</dbReference>
<gene>
    <name evidence="9" type="ORF">AHMF7605_16995</name>
</gene>
<keyword evidence="3 6" id="KW-0812">Transmembrane</keyword>
<feature type="transmembrane region" description="Helical" evidence="6">
    <location>
        <begin position="21"/>
        <end position="41"/>
    </location>
</feature>
<keyword evidence="5 6" id="KW-0472">Membrane</keyword>
<evidence type="ECO:0000256" key="6">
    <source>
        <dbReference type="SAM" id="Phobius"/>
    </source>
</evidence>
<comment type="caution">
    <text evidence="9">The sequence shown here is derived from an EMBL/GenBank/DDBJ whole genome shotgun (WGS) entry which is preliminary data.</text>
</comment>
<feature type="transmembrane region" description="Helical" evidence="6">
    <location>
        <begin position="337"/>
        <end position="360"/>
    </location>
</feature>
<accession>A0A2T2YHY1</accession>
<dbReference type="RefSeq" id="WP_106931256.1">
    <property type="nucleotide sequence ID" value="NZ_PYFT01000001.1"/>
</dbReference>
<dbReference type="Pfam" id="PF12704">
    <property type="entry name" value="MacB_PCD"/>
    <property type="match status" value="2"/>
</dbReference>
<evidence type="ECO:0000313" key="9">
    <source>
        <dbReference type="EMBL" id="PSR55078.1"/>
    </source>
</evidence>
<dbReference type="PANTHER" id="PTHR30572">
    <property type="entry name" value="MEMBRANE COMPONENT OF TRANSPORTER-RELATED"/>
    <property type="match status" value="1"/>
</dbReference>
<evidence type="ECO:0000256" key="4">
    <source>
        <dbReference type="ARBA" id="ARBA00022989"/>
    </source>
</evidence>
<evidence type="ECO:0000313" key="10">
    <source>
        <dbReference type="Proteomes" id="UP000240357"/>
    </source>
</evidence>
<feature type="transmembrane region" description="Helical" evidence="6">
    <location>
        <begin position="380"/>
        <end position="406"/>
    </location>
</feature>
<dbReference type="GO" id="GO:0005886">
    <property type="term" value="C:plasma membrane"/>
    <property type="evidence" value="ECO:0007669"/>
    <property type="project" value="UniProtKB-SubCell"/>
</dbReference>
<feature type="domain" description="MacB-like periplasmic core" evidence="8">
    <location>
        <begin position="446"/>
        <end position="629"/>
    </location>
</feature>
<keyword evidence="10" id="KW-1185">Reference proteome</keyword>
<feature type="transmembrane region" description="Helical" evidence="6">
    <location>
        <begin position="680"/>
        <end position="701"/>
    </location>
</feature>
<dbReference type="EMBL" id="PYFT01000001">
    <property type="protein sequence ID" value="PSR55078.1"/>
    <property type="molecule type" value="Genomic_DNA"/>
</dbReference>
<organism evidence="9 10">
    <name type="scientific">Adhaeribacter arboris</name>
    <dbReference type="NCBI Taxonomy" id="2072846"/>
    <lineage>
        <taxon>Bacteria</taxon>
        <taxon>Pseudomonadati</taxon>
        <taxon>Bacteroidota</taxon>
        <taxon>Cytophagia</taxon>
        <taxon>Cytophagales</taxon>
        <taxon>Hymenobacteraceae</taxon>
        <taxon>Adhaeribacter</taxon>
    </lineage>
</organism>
<evidence type="ECO:0000256" key="2">
    <source>
        <dbReference type="ARBA" id="ARBA00022475"/>
    </source>
</evidence>
<feature type="transmembrane region" description="Helical" evidence="6">
    <location>
        <begin position="287"/>
        <end position="314"/>
    </location>
</feature>
<feature type="transmembrane region" description="Helical" evidence="6">
    <location>
        <begin position="429"/>
        <end position="449"/>
    </location>
</feature>
<feature type="domain" description="ABC3 transporter permease C-terminal" evidence="7">
    <location>
        <begin position="293"/>
        <end position="407"/>
    </location>
</feature>
<comment type="subcellular location">
    <subcellularLocation>
        <location evidence="1">Cell membrane</location>
        <topology evidence="1">Multi-pass membrane protein</topology>
    </subcellularLocation>
</comment>
<evidence type="ECO:0000259" key="7">
    <source>
        <dbReference type="Pfam" id="PF02687"/>
    </source>
</evidence>
<feature type="domain" description="ABC3 transporter permease C-terminal" evidence="7">
    <location>
        <begin position="680"/>
        <end position="791"/>
    </location>
</feature>
<feature type="domain" description="MacB-like periplasmic core" evidence="8">
    <location>
        <begin position="20"/>
        <end position="246"/>
    </location>
</feature>
<feature type="transmembrane region" description="Helical" evidence="6">
    <location>
        <begin position="761"/>
        <end position="783"/>
    </location>
</feature>
<keyword evidence="2" id="KW-1003">Cell membrane</keyword>
<dbReference type="InterPro" id="IPR025857">
    <property type="entry name" value="MacB_PCD"/>
</dbReference>
<evidence type="ECO:0000256" key="3">
    <source>
        <dbReference type="ARBA" id="ARBA00022692"/>
    </source>
</evidence>
<feature type="transmembrane region" description="Helical" evidence="6">
    <location>
        <begin position="713"/>
        <end position="741"/>
    </location>
</feature>
<evidence type="ECO:0000256" key="1">
    <source>
        <dbReference type="ARBA" id="ARBA00004651"/>
    </source>
</evidence>
<dbReference type="InterPro" id="IPR050250">
    <property type="entry name" value="Macrolide_Exporter_MacB"/>
</dbReference>
<reference evidence="9 10" key="1">
    <citation type="submission" date="2018-03" db="EMBL/GenBank/DDBJ databases">
        <title>Adhaeribacter sp. HMF7605 Genome sequencing and assembly.</title>
        <authorList>
            <person name="Kang H."/>
            <person name="Kang J."/>
            <person name="Cha I."/>
            <person name="Kim H."/>
            <person name="Joh K."/>
        </authorList>
    </citation>
    <scope>NUCLEOTIDE SEQUENCE [LARGE SCALE GENOMIC DNA]</scope>
    <source>
        <strain evidence="9 10">HMF7605</strain>
    </source>
</reference>
<evidence type="ECO:0000259" key="8">
    <source>
        <dbReference type="Pfam" id="PF12704"/>
    </source>
</evidence>
<dbReference type="Proteomes" id="UP000240357">
    <property type="component" value="Unassembled WGS sequence"/>
</dbReference>
<dbReference type="AlphaFoldDB" id="A0A2T2YHY1"/>
<protein>
    <submittedName>
        <fullName evidence="9">ABC transporter permease</fullName>
    </submittedName>
</protein>
<proteinExistence type="predicted"/>
<dbReference type="OrthoDB" id="5933722at2"/>
<evidence type="ECO:0000256" key="5">
    <source>
        <dbReference type="ARBA" id="ARBA00023136"/>
    </source>
</evidence>
<dbReference type="Pfam" id="PF02687">
    <property type="entry name" value="FtsX"/>
    <property type="match status" value="2"/>
</dbReference>
<name>A0A2T2YHY1_9BACT</name>
<keyword evidence="4 6" id="KW-1133">Transmembrane helix</keyword>